<protein>
    <recommendedName>
        <fullName evidence="6">Protein PNS1</fullName>
    </recommendedName>
</protein>
<dbReference type="EMBL" id="ML121535">
    <property type="protein sequence ID" value="RPB26282.1"/>
    <property type="molecule type" value="Genomic_DNA"/>
</dbReference>
<feature type="region of interest" description="Disordered" evidence="7">
    <location>
        <begin position="42"/>
        <end position="157"/>
    </location>
</feature>
<dbReference type="PANTHER" id="PTHR12385:SF88">
    <property type="entry name" value="CHOLINE TRANSPORTER-LIKE PROTEIN CTL1"/>
    <property type="match status" value="1"/>
</dbReference>
<feature type="transmembrane region" description="Helical" evidence="6">
    <location>
        <begin position="510"/>
        <end position="530"/>
    </location>
</feature>
<feature type="transmembrane region" description="Helical" evidence="6">
    <location>
        <begin position="611"/>
        <end position="630"/>
    </location>
</feature>
<accession>A0A3N4LYS4</accession>
<keyword evidence="4 6" id="KW-1133">Transmembrane helix</keyword>
<dbReference type="GO" id="GO:0005886">
    <property type="term" value="C:plasma membrane"/>
    <property type="evidence" value="ECO:0007669"/>
    <property type="project" value="UniProtKB-SubCell"/>
</dbReference>
<evidence type="ECO:0000256" key="5">
    <source>
        <dbReference type="ARBA" id="ARBA00023136"/>
    </source>
</evidence>
<keyword evidence="5 6" id="KW-0472">Membrane</keyword>
<feature type="transmembrane region" description="Helical" evidence="6">
    <location>
        <begin position="427"/>
        <end position="447"/>
    </location>
</feature>
<evidence type="ECO:0000256" key="4">
    <source>
        <dbReference type="ARBA" id="ARBA00022989"/>
    </source>
</evidence>
<reference evidence="8 9" key="1">
    <citation type="journal article" date="2018" name="Nat. Ecol. Evol.">
        <title>Pezizomycetes genomes reveal the molecular basis of ectomycorrhizal truffle lifestyle.</title>
        <authorList>
            <person name="Murat C."/>
            <person name="Payen T."/>
            <person name="Noel B."/>
            <person name="Kuo A."/>
            <person name="Morin E."/>
            <person name="Chen J."/>
            <person name="Kohler A."/>
            <person name="Krizsan K."/>
            <person name="Balestrini R."/>
            <person name="Da Silva C."/>
            <person name="Montanini B."/>
            <person name="Hainaut M."/>
            <person name="Levati E."/>
            <person name="Barry K.W."/>
            <person name="Belfiori B."/>
            <person name="Cichocki N."/>
            <person name="Clum A."/>
            <person name="Dockter R.B."/>
            <person name="Fauchery L."/>
            <person name="Guy J."/>
            <person name="Iotti M."/>
            <person name="Le Tacon F."/>
            <person name="Lindquist E.A."/>
            <person name="Lipzen A."/>
            <person name="Malagnac F."/>
            <person name="Mello A."/>
            <person name="Molinier V."/>
            <person name="Miyauchi S."/>
            <person name="Poulain J."/>
            <person name="Riccioni C."/>
            <person name="Rubini A."/>
            <person name="Sitrit Y."/>
            <person name="Splivallo R."/>
            <person name="Traeger S."/>
            <person name="Wang M."/>
            <person name="Zifcakova L."/>
            <person name="Wipf D."/>
            <person name="Zambonelli A."/>
            <person name="Paolocci F."/>
            <person name="Nowrousian M."/>
            <person name="Ottonello S."/>
            <person name="Baldrian P."/>
            <person name="Spatafora J.W."/>
            <person name="Henrissat B."/>
            <person name="Nagy L.G."/>
            <person name="Aury J.M."/>
            <person name="Wincker P."/>
            <person name="Grigoriev I.V."/>
            <person name="Bonfante P."/>
            <person name="Martin F.M."/>
        </authorList>
    </citation>
    <scope>NUCLEOTIDE SEQUENCE [LARGE SCALE GENOMIC DNA]</scope>
    <source>
        <strain evidence="8 9">ATCC MYA-4762</strain>
    </source>
</reference>
<gene>
    <name evidence="8" type="ORF">L211DRAFT_847429</name>
</gene>
<feature type="transmembrane region" description="Helical" evidence="6">
    <location>
        <begin position="295"/>
        <end position="314"/>
    </location>
</feature>
<organism evidence="8 9">
    <name type="scientific">Terfezia boudieri ATCC MYA-4762</name>
    <dbReference type="NCBI Taxonomy" id="1051890"/>
    <lineage>
        <taxon>Eukaryota</taxon>
        <taxon>Fungi</taxon>
        <taxon>Dikarya</taxon>
        <taxon>Ascomycota</taxon>
        <taxon>Pezizomycotina</taxon>
        <taxon>Pezizomycetes</taxon>
        <taxon>Pezizales</taxon>
        <taxon>Pezizaceae</taxon>
        <taxon>Terfezia</taxon>
    </lineage>
</organism>
<dbReference type="InParanoid" id="A0A3N4LYS4"/>
<feature type="compositionally biased region" description="Polar residues" evidence="7">
    <location>
        <begin position="96"/>
        <end position="105"/>
    </location>
</feature>
<dbReference type="GO" id="GO:0022857">
    <property type="term" value="F:transmembrane transporter activity"/>
    <property type="evidence" value="ECO:0007669"/>
    <property type="project" value="UniProtKB-UniRule"/>
</dbReference>
<evidence type="ECO:0000313" key="8">
    <source>
        <dbReference type="EMBL" id="RPB26282.1"/>
    </source>
</evidence>
<evidence type="ECO:0000256" key="3">
    <source>
        <dbReference type="ARBA" id="ARBA00022692"/>
    </source>
</evidence>
<evidence type="ECO:0000256" key="7">
    <source>
        <dbReference type="SAM" id="MobiDB-lite"/>
    </source>
</evidence>
<feature type="transmembrane region" description="Helical" evidence="6">
    <location>
        <begin position="485"/>
        <end position="504"/>
    </location>
</feature>
<keyword evidence="9" id="KW-1185">Reference proteome</keyword>
<dbReference type="InterPro" id="IPR007603">
    <property type="entry name" value="Choline_transptr-like"/>
</dbReference>
<sequence>MSAIREGRPVRSEAPLFFSVADNLPDDHDHDQEVQDLYALQSSRRHFGAYTSSTVDEDERDGLGESSDSIPDPRRDRGKKSPLEPGVKSAWRSGLAESSSTITPSQRKDKGKDKLEDIRLDDSVRLDMEPERIDHSDMMSPDIPRRVAGPSRSQPPDDIAIEIKPSDYMQDSEYYDRPSSSRMKLSKANFMPTQIPPNEMHQSLSRSVPAPVAHPTTDPPMHDRHWRSLYLLSMTGMFATGFLSWLQTDESSLSKLVDTVHTAIHSHIHLLAVDSLVAVGVSLAWMYMLRRFVKLLMYSLLVSVPIILVAMSSWQMVQSYKGKWGGNSSQDKAMRWASIIPMFMSALWVWMAYRGRHAMGRAMAIIQLACKILGENPSLIVLSFGTLAGTIAFTWIWVGMFQTVFLYGKIETLLGGVPIFKLDWTTWALGAYFIVMYLWTLGVLSGFQRATSAATVSQWYYYRHSIPAVPSGDVMDAAIHHSTSILFGTICFSSFAALMVRLPLYVLHRYIVGLIHLICFYFIASPINALTHPLTLTYAAVHSQPLIASSRAISEMRFIDTSGFGAGHHPRAAYRLARMLLTGTRAVMALSLGVGAWVGTTRGSGEGVLGSSTYGYIVGMIAGAIGWGVLGATEGSLSNVVDACLICVGSEPGEGTHCREAHMVFGG</sequence>
<dbReference type="Proteomes" id="UP000267821">
    <property type="component" value="Unassembled WGS sequence"/>
</dbReference>
<feature type="transmembrane region" description="Helical" evidence="6">
    <location>
        <begin position="334"/>
        <end position="353"/>
    </location>
</feature>
<dbReference type="PANTHER" id="PTHR12385">
    <property type="entry name" value="CHOLINE TRANSPORTER-LIKE (SLC FAMILY 44)"/>
    <property type="match status" value="1"/>
</dbReference>
<comment type="subcellular location">
    <subcellularLocation>
        <location evidence="6">Cell membrane</location>
        <topology evidence="6">Multi-pass membrane protein</topology>
    </subcellularLocation>
    <subcellularLocation>
        <location evidence="1">Membrane</location>
        <topology evidence="1">Multi-pass membrane protein</topology>
    </subcellularLocation>
</comment>
<evidence type="ECO:0000256" key="6">
    <source>
        <dbReference type="RuleBase" id="RU368066"/>
    </source>
</evidence>
<proteinExistence type="inferred from homology"/>
<evidence type="ECO:0000313" key="9">
    <source>
        <dbReference type="Proteomes" id="UP000267821"/>
    </source>
</evidence>
<evidence type="ECO:0000256" key="2">
    <source>
        <dbReference type="ARBA" id="ARBA00007168"/>
    </source>
</evidence>
<name>A0A3N4LYS4_9PEZI</name>
<dbReference type="Pfam" id="PF04515">
    <property type="entry name" value="Choline_transpo"/>
    <property type="match status" value="1"/>
</dbReference>
<keyword evidence="3 6" id="KW-0812">Transmembrane</keyword>
<evidence type="ECO:0000256" key="1">
    <source>
        <dbReference type="ARBA" id="ARBA00004141"/>
    </source>
</evidence>
<feature type="transmembrane region" description="Helical" evidence="6">
    <location>
        <begin position="268"/>
        <end position="288"/>
    </location>
</feature>
<dbReference type="AlphaFoldDB" id="A0A3N4LYS4"/>
<feature type="transmembrane region" description="Helical" evidence="6">
    <location>
        <begin position="379"/>
        <end position="407"/>
    </location>
</feature>
<comment type="function">
    <text evidence="6">Probably involved in transport through the plasma membrane.</text>
</comment>
<feature type="transmembrane region" description="Helical" evidence="6">
    <location>
        <begin position="229"/>
        <end position="248"/>
    </location>
</feature>
<feature type="transmembrane region" description="Helical" evidence="6">
    <location>
        <begin position="579"/>
        <end position="599"/>
    </location>
</feature>
<dbReference type="STRING" id="1051890.A0A3N4LYS4"/>
<dbReference type="OrthoDB" id="420519at2759"/>
<feature type="compositionally biased region" description="Basic and acidic residues" evidence="7">
    <location>
        <begin position="106"/>
        <end position="137"/>
    </location>
</feature>
<feature type="compositionally biased region" description="Basic and acidic residues" evidence="7">
    <location>
        <begin position="71"/>
        <end position="82"/>
    </location>
</feature>
<comment type="similarity">
    <text evidence="2 6">Belongs to the CTL (choline transporter-like) family.</text>
</comment>